<dbReference type="Proteomes" id="UP000664132">
    <property type="component" value="Unassembled WGS sequence"/>
</dbReference>
<organism evidence="2 3">
    <name type="scientific">Cadophora malorum</name>
    <dbReference type="NCBI Taxonomy" id="108018"/>
    <lineage>
        <taxon>Eukaryota</taxon>
        <taxon>Fungi</taxon>
        <taxon>Dikarya</taxon>
        <taxon>Ascomycota</taxon>
        <taxon>Pezizomycotina</taxon>
        <taxon>Leotiomycetes</taxon>
        <taxon>Helotiales</taxon>
        <taxon>Ploettnerulaceae</taxon>
        <taxon>Cadophora</taxon>
    </lineage>
</organism>
<dbReference type="AlphaFoldDB" id="A0A8H7T3S1"/>
<comment type="caution">
    <text evidence="2">The sequence shown here is derived from an EMBL/GenBank/DDBJ whole genome shotgun (WGS) entry which is preliminary data.</text>
</comment>
<name>A0A8H7T3S1_9HELO</name>
<feature type="compositionally biased region" description="Basic and acidic residues" evidence="1">
    <location>
        <begin position="87"/>
        <end position="96"/>
    </location>
</feature>
<sequence length="157" mass="17952">MLLVDVSGEVKENNWGYGQTTAVLLWAPFFFETIAETVKHERKLRTSEQVVVQLQDLKISNNSDQAQERLEDGASAGSHQTISQQREPPEPRDRLMQLDLDEDEDGEITPGLDRRDTEARIEGRGEAFQSGAERATTWQCESLQDLPEAHRLRRRFT</sequence>
<reference evidence="2" key="1">
    <citation type="submission" date="2021-02" db="EMBL/GenBank/DDBJ databases">
        <title>Genome sequence Cadophora malorum strain M34.</title>
        <authorList>
            <person name="Stefanovic E."/>
            <person name="Vu D."/>
            <person name="Scully C."/>
            <person name="Dijksterhuis J."/>
            <person name="Roader J."/>
            <person name="Houbraken J."/>
        </authorList>
    </citation>
    <scope>NUCLEOTIDE SEQUENCE</scope>
    <source>
        <strain evidence="2">M34</strain>
    </source>
</reference>
<accession>A0A8H7T3S1</accession>
<proteinExistence type="predicted"/>
<keyword evidence="3" id="KW-1185">Reference proteome</keyword>
<dbReference type="EMBL" id="JAFJYH010000377">
    <property type="protein sequence ID" value="KAG4412456.1"/>
    <property type="molecule type" value="Genomic_DNA"/>
</dbReference>
<gene>
    <name evidence="2" type="ORF">IFR04_014420</name>
</gene>
<evidence type="ECO:0000256" key="1">
    <source>
        <dbReference type="SAM" id="MobiDB-lite"/>
    </source>
</evidence>
<feature type="compositionally biased region" description="Polar residues" evidence="1">
    <location>
        <begin position="77"/>
        <end position="86"/>
    </location>
</feature>
<protein>
    <submittedName>
        <fullName evidence="2">Uncharacterized protein</fullName>
    </submittedName>
</protein>
<feature type="region of interest" description="Disordered" evidence="1">
    <location>
        <begin position="61"/>
        <end position="116"/>
    </location>
</feature>
<dbReference type="OrthoDB" id="4582561at2759"/>
<evidence type="ECO:0000313" key="2">
    <source>
        <dbReference type="EMBL" id="KAG4412456.1"/>
    </source>
</evidence>
<evidence type="ECO:0000313" key="3">
    <source>
        <dbReference type="Proteomes" id="UP000664132"/>
    </source>
</evidence>